<name>A0A1H6VVM5_9FIRM</name>
<accession>A0A1H6VVM5</accession>
<feature type="transmembrane region" description="Helical" evidence="1">
    <location>
        <begin position="12"/>
        <end position="31"/>
    </location>
</feature>
<dbReference type="STRING" id="322505.SAMN04487836_12321"/>
<protein>
    <submittedName>
        <fullName evidence="2">Uncharacterized protein</fullName>
    </submittedName>
</protein>
<organism evidence="2 3">
    <name type="scientific">Sharpea azabuensis</name>
    <dbReference type="NCBI Taxonomy" id="322505"/>
    <lineage>
        <taxon>Bacteria</taxon>
        <taxon>Bacillati</taxon>
        <taxon>Bacillota</taxon>
        <taxon>Erysipelotrichia</taxon>
        <taxon>Erysipelotrichales</taxon>
        <taxon>Coprobacillaceae</taxon>
        <taxon>Sharpea</taxon>
    </lineage>
</organism>
<keyword evidence="1" id="KW-0472">Membrane</keyword>
<keyword evidence="1" id="KW-0812">Transmembrane</keyword>
<dbReference type="RefSeq" id="WP_074732556.1">
    <property type="nucleotide sequence ID" value="NZ_JAQXYQ010000036.1"/>
</dbReference>
<sequence>MEKLKKFIYGKYQFVIIGIYAFFMFLDQSIVKDNAVFNVIMRVVNDIMYIYLFLLALCFFYDMWKEKRHKH</sequence>
<evidence type="ECO:0000313" key="3">
    <source>
        <dbReference type="Proteomes" id="UP000183028"/>
    </source>
</evidence>
<dbReference type="EMBL" id="FNYK01000054">
    <property type="protein sequence ID" value="SEJ08728.1"/>
    <property type="molecule type" value="Genomic_DNA"/>
</dbReference>
<dbReference type="Proteomes" id="UP000183028">
    <property type="component" value="Unassembled WGS sequence"/>
</dbReference>
<proteinExistence type="predicted"/>
<dbReference type="AlphaFoldDB" id="A0A1H6VVM5"/>
<evidence type="ECO:0000313" key="2">
    <source>
        <dbReference type="EMBL" id="SEJ08728.1"/>
    </source>
</evidence>
<evidence type="ECO:0000256" key="1">
    <source>
        <dbReference type="SAM" id="Phobius"/>
    </source>
</evidence>
<keyword evidence="3" id="KW-1185">Reference proteome</keyword>
<reference evidence="3" key="1">
    <citation type="submission" date="2016-10" db="EMBL/GenBank/DDBJ databases">
        <authorList>
            <person name="Varghese N."/>
        </authorList>
    </citation>
    <scope>NUCLEOTIDE SEQUENCE [LARGE SCALE GENOMIC DNA]</scope>
    <source>
        <strain evidence="3">DSM 20406</strain>
    </source>
</reference>
<gene>
    <name evidence="2" type="ORF">SAMN04487834_105414</name>
</gene>
<keyword evidence="1" id="KW-1133">Transmembrane helix</keyword>
<feature type="transmembrane region" description="Helical" evidence="1">
    <location>
        <begin position="43"/>
        <end position="64"/>
    </location>
</feature>